<organism evidence="1 2">
    <name type="scientific">Portunus trituberculatus</name>
    <name type="common">Swimming crab</name>
    <name type="synonym">Neptunus trituberculatus</name>
    <dbReference type="NCBI Taxonomy" id="210409"/>
    <lineage>
        <taxon>Eukaryota</taxon>
        <taxon>Metazoa</taxon>
        <taxon>Ecdysozoa</taxon>
        <taxon>Arthropoda</taxon>
        <taxon>Crustacea</taxon>
        <taxon>Multicrustacea</taxon>
        <taxon>Malacostraca</taxon>
        <taxon>Eumalacostraca</taxon>
        <taxon>Eucarida</taxon>
        <taxon>Decapoda</taxon>
        <taxon>Pleocyemata</taxon>
        <taxon>Brachyura</taxon>
        <taxon>Eubrachyura</taxon>
        <taxon>Portunoidea</taxon>
        <taxon>Portunidae</taxon>
        <taxon>Portuninae</taxon>
        <taxon>Portunus</taxon>
    </lineage>
</organism>
<sequence>MNNATVSLKYSIDLILCLQDRGCKETNIRSFGTEREEWQLHRIQGTEEGEQPLDAGEAAAASKDTAARNFFA</sequence>
<dbReference type="Proteomes" id="UP000324222">
    <property type="component" value="Unassembled WGS sequence"/>
</dbReference>
<dbReference type="AlphaFoldDB" id="A0A5B7J798"/>
<evidence type="ECO:0000313" key="1">
    <source>
        <dbReference type="EMBL" id="MPC90639.1"/>
    </source>
</evidence>
<evidence type="ECO:0000313" key="2">
    <source>
        <dbReference type="Proteomes" id="UP000324222"/>
    </source>
</evidence>
<comment type="caution">
    <text evidence="1">The sequence shown here is derived from an EMBL/GenBank/DDBJ whole genome shotgun (WGS) entry which is preliminary data.</text>
</comment>
<gene>
    <name evidence="1" type="ORF">E2C01_085636</name>
</gene>
<proteinExistence type="predicted"/>
<reference evidence="1 2" key="1">
    <citation type="submission" date="2019-05" db="EMBL/GenBank/DDBJ databases">
        <title>Another draft genome of Portunus trituberculatus and its Hox gene families provides insights of decapod evolution.</title>
        <authorList>
            <person name="Jeong J.-H."/>
            <person name="Song I."/>
            <person name="Kim S."/>
            <person name="Choi T."/>
            <person name="Kim D."/>
            <person name="Ryu S."/>
            <person name="Kim W."/>
        </authorList>
    </citation>
    <scope>NUCLEOTIDE SEQUENCE [LARGE SCALE GENOMIC DNA]</scope>
    <source>
        <tissue evidence="1">Muscle</tissue>
    </source>
</reference>
<keyword evidence="2" id="KW-1185">Reference proteome</keyword>
<dbReference type="EMBL" id="VSRR010085119">
    <property type="protein sequence ID" value="MPC90639.1"/>
    <property type="molecule type" value="Genomic_DNA"/>
</dbReference>
<name>A0A5B7J798_PORTR</name>
<accession>A0A5B7J798</accession>
<protein>
    <submittedName>
        <fullName evidence="1">Uncharacterized protein</fullName>
    </submittedName>
</protein>